<dbReference type="NCBIfam" id="TIGR01720">
    <property type="entry name" value="NRPS-para261"/>
    <property type="match status" value="2"/>
</dbReference>
<dbReference type="PROSITE" id="PS00455">
    <property type="entry name" value="AMP_BINDING"/>
    <property type="match status" value="6"/>
</dbReference>
<feature type="domain" description="Carrier" evidence="9">
    <location>
        <begin position="4623"/>
        <end position="4698"/>
    </location>
</feature>
<feature type="compositionally biased region" description="Basic and acidic residues" evidence="8">
    <location>
        <begin position="956"/>
        <end position="977"/>
    </location>
</feature>
<dbReference type="InterPro" id="IPR000873">
    <property type="entry name" value="AMP-dep_synth/lig_dom"/>
</dbReference>
<evidence type="ECO:0000256" key="7">
    <source>
        <dbReference type="ARBA" id="ARBA00023194"/>
    </source>
</evidence>
<evidence type="ECO:0000256" key="5">
    <source>
        <dbReference type="ARBA" id="ARBA00022598"/>
    </source>
</evidence>
<dbReference type="InterPro" id="IPR010060">
    <property type="entry name" value="NRPS_synth"/>
</dbReference>
<protein>
    <submittedName>
        <fullName evidence="10">Non-ribosomal peptide synthase/polyketide synthase</fullName>
    </submittedName>
</protein>
<dbReference type="GO" id="GO:0043041">
    <property type="term" value="P:amino acid activation for nonribosomal peptide biosynthetic process"/>
    <property type="evidence" value="ECO:0007669"/>
    <property type="project" value="TreeGrafter"/>
</dbReference>
<keyword evidence="7" id="KW-0045">Antibiotic biosynthesis</keyword>
<dbReference type="FunFam" id="1.10.1200.10:FF:000005">
    <property type="entry name" value="Nonribosomal peptide synthetase 1"/>
    <property type="match status" value="4"/>
</dbReference>
<dbReference type="Gene3D" id="3.30.300.30">
    <property type="match status" value="6"/>
</dbReference>
<dbReference type="InterPro" id="IPR001242">
    <property type="entry name" value="Condensation_dom"/>
</dbReference>
<dbReference type="GO" id="GO:0016874">
    <property type="term" value="F:ligase activity"/>
    <property type="evidence" value="ECO:0007669"/>
    <property type="project" value="UniProtKB-KW"/>
</dbReference>
<dbReference type="GO" id="GO:0031177">
    <property type="term" value="F:phosphopantetheine binding"/>
    <property type="evidence" value="ECO:0007669"/>
    <property type="project" value="InterPro"/>
</dbReference>
<dbReference type="InterPro" id="IPR025110">
    <property type="entry name" value="AMP-bd_C"/>
</dbReference>
<feature type="region of interest" description="Disordered" evidence="8">
    <location>
        <begin position="5286"/>
        <end position="5307"/>
    </location>
</feature>
<feature type="compositionally biased region" description="Basic and acidic residues" evidence="8">
    <location>
        <begin position="5292"/>
        <end position="5307"/>
    </location>
</feature>
<evidence type="ECO:0000259" key="9">
    <source>
        <dbReference type="PROSITE" id="PS50075"/>
    </source>
</evidence>
<dbReference type="PANTHER" id="PTHR45527">
    <property type="entry name" value="NONRIBOSOMAL PEPTIDE SYNTHETASE"/>
    <property type="match status" value="1"/>
</dbReference>
<dbReference type="InterPro" id="IPR023213">
    <property type="entry name" value="CAT-like_dom_sf"/>
</dbReference>
<dbReference type="FunFam" id="3.40.50.12780:FF:000012">
    <property type="entry name" value="Non-ribosomal peptide synthetase"/>
    <property type="match status" value="4"/>
</dbReference>
<dbReference type="InterPro" id="IPR020845">
    <property type="entry name" value="AMP-binding_CS"/>
</dbReference>
<dbReference type="FunFam" id="3.30.300.30:FF:000010">
    <property type="entry name" value="Enterobactin synthetase component F"/>
    <property type="match status" value="6"/>
</dbReference>
<keyword evidence="3" id="KW-0596">Phosphopantetheine</keyword>
<dbReference type="CDD" id="cd19533">
    <property type="entry name" value="starter-C_NRPS"/>
    <property type="match status" value="1"/>
</dbReference>
<dbReference type="NCBIfam" id="NF003417">
    <property type="entry name" value="PRK04813.1"/>
    <property type="match status" value="6"/>
</dbReference>
<dbReference type="Gene3D" id="1.10.1200.10">
    <property type="entry name" value="ACP-like"/>
    <property type="match status" value="6"/>
</dbReference>
<feature type="domain" description="Carrier" evidence="9">
    <location>
        <begin position="5661"/>
        <end position="5736"/>
    </location>
</feature>
<comment type="cofactor">
    <cofactor evidence="1">
        <name>pantetheine 4'-phosphate</name>
        <dbReference type="ChEBI" id="CHEBI:47942"/>
    </cofactor>
</comment>
<evidence type="ECO:0000313" key="10">
    <source>
        <dbReference type="EMBL" id="WMC89390.1"/>
    </source>
</evidence>
<evidence type="ECO:0000256" key="6">
    <source>
        <dbReference type="ARBA" id="ARBA00022737"/>
    </source>
</evidence>
<keyword evidence="6" id="KW-0677">Repeat</keyword>
<dbReference type="Pfam" id="PF13193">
    <property type="entry name" value="AMP-binding_C"/>
    <property type="match status" value="6"/>
</dbReference>
<dbReference type="InterPro" id="IPR009081">
    <property type="entry name" value="PP-bd_ACP"/>
</dbReference>
<feature type="domain" description="Carrier" evidence="9">
    <location>
        <begin position="975"/>
        <end position="1050"/>
    </location>
</feature>
<gene>
    <name evidence="10" type="ORF">P7W03_28990</name>
</gene>
<dbReference type="NCBIfam" id="NF004282">
    <property type="entry name" value="PRK05691.1"/>
    <property type="match status" value="4"/>
</dbReference>
<dbReference type="NCBIfam" id="TIGR01733">
    <property type="entry name" value="AA-adenyl-dom"/>
    <property type="match status" value="6"/>
</dbReference>
<dbReference type="InterPro" id="IPR020806">
    <property type="entry name" value="PKS_PP-bd"/>
</dbReference>
<evidence type="ECO:0000256" key="2">
    <source>
        <dbReference type="ARBA" id="ARBA00006432"/>
    </source>
</evidence>
<dbReference type="PANTHER" id="PTHR45527:SF1">
    <property type="entry name" value="FATTY ACID SYNTHASE"/>
    <property type="match status" value="1"/>
</dbReference>
<dbReference type="PROSITE" id="PS00012">
    <property type="entry name" value="PHOSPHOPANTETHEINE"/>
    <property type="match status" value="4"/>
</dbReference>
<dbReference type="CDD" id="cd19540">
    <property type="entry name" value="LCL_NRPS-like"/>
    <property type="match status" value="4"/>
</dbReference>
<dbReference type="CDD" id="cd19543">
    <property type="entry name" value="DCL_NRPS"/>
    <property type="match status" value="1"/>
</dbReference>
<dbReference type="SUPFAM" id="SSF52777">
    <property type="entry name" value="CoA-dependent acyltransferases"/>
    <property type="match status" value="16"/>
</dbReference>
<dbReference type="GO" id="GO:0008610">
    <property type="term" value="P:lipid biosynthetic process"/>
    <property type="evidence" value="ECO:0007669"/>
    <property type="project" value="UniProtKB-ARBA"/>
</dbReference>
<dbReference type="GeneID" id="90946156"/>
<name>A0AAX3ZQK8_STRRO</name>
<dbReference type="InterPro" id="IPR042099">
    <property type="entry name" value="ANL_N_sf"/>
</dbReference>
<dbReference type="Pfam" id="PF00550">
    <property type="entry name" value="PP-binding"/>
    <property type="match status" value="6"/>
</dbReference>
<feature type="domain" description="Carrier" evidence="9">
    <location>
        <begin position="6724"/>
        <end position="6798"/>
    </location>
</feature>
<evidence type="ECO:0000256" key="1">
    <source>
        <dbReference type="ARBA" id="ARBA00001957"/>
    </source>
</evidence>
<dbReference type="InterPro" id="IPR006162">
    <property type="entry name" value="Ppantetheine_attach_site"/>
</dbReference>
<dbReference type="CDD" id="cd17652">
    <property type="entry name" value="A_NRPS_CmdD_like"/>
    <property type="match status" value="1"/>
</dbReference>
<dbReference type="Pfam" id="PF00501">
    <property type="entry name" value="AMP-binding"/>
    <property type="match status" value="6"/>
</dbReference>
<evidence type="ECO:0000313" key="11">
    <source>
        <dbReference type="Proteomes" id="UP001231701"/>
    </source>
</evidence>
<feature type="region of interest" description="Disordered" evidence="8">
    <location>
        <begin position="955"/>
        <end position="977"/>
    </location>
</feature>
<feature type="domain" description="Carrier" evidence="9">
    <location>
        <begin position="2070"/>
        <end position="2145"/>
    </location>
</feature>
<feature type="domain" description="Carrier" evidence="9">
    <location>
        <begin position="3130"/>
        <end position="3204"/>
    </location>
</feature>
<proteinExistence type="inferred from homology"/>
<evidence type="ECO:0000256" key="3">
    <source>
        <dbReference type="ARBA" id="ARBA00022450"/>
    </source>
</evidence>
<dbReference type="FunFam" id="1.10.1200.10:FF:000016">
    <property type="entry name" value="Non-ribosomal peptide synthase"/>
    <property type="match status" value="1"/>
</dbReference>
<dbReference type="InterPro" id="IPR036736">
    <property type="entry name" value="ACP-like_sf"/>
</dbReference>
<dbReference type="SMART" id="SM00823">
    <property type="entry name" value="PKS_PP"/>
    <property type="match status" value="6"/>
</dbReference>
<dbReference type="FunFam" id="3.30.559.30:FF:000001">
    <property type="entry name" value="Non-ribosomal peptide synthetase"/>
    <property type="match status" value="1"/>
</dbReference>
<reference evidence="10" key="1">
    <citation type="submission" date="2023-03" db="EMBL/GenBank/DDBJ databases">
        <title>Borrelidin-producing and root-colonizing Streptomyces rochei is a potent biopesticide for soil-borne oomycete-caused plant diseases.</title>
        <authorList>
            <person name="Zhou D."/>
            <person name="Wang X."/>
            <person name="Navarro-Munoz J.C."/>
            <person name="Li W."/>
            <person name="Li J."/>
            <person name="Jiu M."/>
            <person name="Deng S."/>
            <person name="Ye Y."/>
            <person name="Daly P."/>
            <person name="Wei L."/>
        </authorList>
    </citation>
    <scope>NUCLEOTIDE SEQUENCE</scope>
    <source>
        <strain evidence="10">JK1</strain>
    </source>
</reference>
<dbReference type="FunFam" id="3.40.50.980:FF:000001">
    <property type="entry name" value="Non-ribosomal peptide synthetase"/>
    <property type="match status" value="5"/>
</dbReference>
<dbReference type="InterPro" id="IPR010071">
    <property type="entry name" value="AA_adenyl_dom"/>
</dbReference>
<keyword evidence="4" id="KW-0597">Phosphoprotein</keyword>
<dbReference type="EMBL" id="CP121271">
    <property type="protein sequence ID" value="WMC89390.1"/>
    <property type="molecule type" value="Genomic_DNA"/>
</dbReference>
<keyword evidence="5" id="KW-0436">Ligase</keyword>
<dbReference type="GO" id="GO:0005829">
    <property type="term" value="C:cytosol"/>
    <property type="evidence" value="ECO:0007669"/>
    <property type="project" value="TreeGrafter"/>
</dbReference>
<sequence>MSEKSSVRHGLTSAQHEVWLAQQLDPRGTHYKTGSCLEIDGPLDHALLSTALRHTVSETETLCSRFLTDEDGHPYRAYCPPAPEGSDAVEGPDHVPYTPVLLHHIDLSDHPDPEGEAQRWMERDRATPVSLDRPGLSSHALFSLGGGRHVYYLGVHHIVIDGTSMALFYERLAEVYRALRDGHEVPAHSFGDTDRMVAGEEVYRGSARHERDRAYWTGLFADRPEPVSLTGRVGARALAPTVRSLTLGPERTGVLGRAAEATGAHWARVVIAGVGAFVHRMTGARDIVVSVPVTGRYGANARTTPGMVSNRLPLRLAVDPGDSFARVVENVSGAMSGLMAHSRYRGEDLDRELGGSGVSGPSVNVMPYIRPVDFGGPVGLMRSISSGPTTDLTIVLSGTPETGLRVDFEGNPQVYGVRDLDSLQERFVRFLADLAADPAARVDDVALLTPDERDLVLDGWNDTAREVPAATLPELLAARAARTPEHEAVVYEGTSLTYAELDARAERLARALTARGAGPERFVAVAVPRSTELVVALLAVLRSGAAYVPVDPGYPADRIAHILRDAGAMLVLTTRDAEERLPQDGTPRLLLDGPAAVPETASTAPATAPSPDHPAYVIYTSGSTGRPKGVVVSHRAIVNRLAWMQDTYGLEPSDRVLQKTPSGFDVSVWEFFWPLVQGATLVVARPEGHLDPAYLADTVRRAGVTTLHFVPSMLDVFLREPSAASLSGLRRVFCSGEALSAELRARFRSVSDVPLHNLYGPTEAAVDVTYWPCAEDTGDGPVPIGRPVWNTRMYVLDAALRPVPAGVPGELYIAGVQLARGYLGRPGLSAERFTADPHGVPGSRMYRTGDLARWNHDGSLDYLGRADHQVKLRGFRIELGEIEAALVRQPEVDQAAVVLREDRPGDQRLVAYTVPAPGSEADAAPLTARLRELLPGYMVPAAFVTLPRLPVTPNGKLDRRALPAPARTERSGGRAPRTPHEELLRTLFAEVLGVDEVGVDDDFFELGGHSLLATRLISRIRSTAGAEVPIQRVFESPSVAELAPALEETGRTRAAVTARPRPERLPLSFAQRRLWFIHQYEGPSPLYNIPAALRLSGRVDEAALSEALADVVARHESLRTVFAEDAHGPHQVILAPEQVPSRLETLDSAPERLADDLARTARHCFDLTRDVPLRATLLRVAPEEHVLLLVLHHIAGDGWSLAPLARDLGTAYAARSAGRAPDWAPLPVQYADYTLWQRELLGTGDDEPGSEAGSEGGGEGARQLAHWRAALAGLPERLELPTDRPRPVRRDNSGARLDVTVPAGLHRSLAALAGETRTSVFMVLQAALAGLLTRLGAGTDVPIGSTIAGRTDAAVENLVGFFVNTLVLRTDTGGDPTFRELLGRVRERDLAAYAHQDVPFERLVEAVNPDRATSHHPLFQVMLTFDTSRQDALGELGRLPGISTSLLPVHTGLSRFDLVFAFDERRDAEGGHAGLDLAVEFSTELFDTATVRTLTERLLRLLTEVAADPGARLGDVDVLLPGEHHDLLVAANRPDGAPVSPTPVTATLPELFERQAARHPGRTALTFEGTSLSYADLNARANRLARLLTARGIGPDALVALALPRSAELVVALLAVVKSGAAYVPLDPGYPADRLAHALSDSAPAALLTDRATADRLPAHEVPLVVLGDDPAHPDGDATRAYPATDLAQSERIRPLDPRDTAYVIYTSGSTGRPKGVAVPHRNVVRLFSATEQWFGFDEHDVWTLFHSYAFDFSVWELWGPLLHGGRLVVVPHDVSRDPAAFLSLLARERVTVLNQTPSAFHQLAAADRESRDELALRTVVFGGEALDLSRLADWYERHAEDAPALVNMYGITETTVHVSHIALDRATAAAASASTIGVNIPDLRVYVLDDRLRPTAPGVTGEMYVAGAGLARGYLGRPALTADRFPADPYAALFGEHGTRMYRTGDLARRRTDGGLDYLGRADQQVKIRGFRIEPGEIEAVLAAHPAVDDVAVVAREDVQGDPRLVAYVVTGTGTTARALHDHAAGHLPDHMLPSAFVTLDALPLTPNGKLDAKALPAPAHAGQVTGRAPRGPREEILCSLFAEVLGVPRLTVDDSFFDLGGHSLLATRLAARIRSTLGVELSVRRLFESPTVAGLSAALDGAERAGAALTAGARPERLPLSHAQQRLWFLHQLEGPSPTYNITGALRLTGALVPQALRAAFQDVVVRHESLRTVFTEDARGARQTVLDAASVRFELPVTDLTEDLLGRRLEEAARHCFDLTTDIPVRAELFRLGADEHVLLLMVHHIAGDGWSLGPLVRDLAAAYTARAAGHAPDWAPLPVQYADFALWQRASLGDASDATSPAGRQLAYWKQALAGLPDRLELPADRPLPAVASHRGGRVPLTVPADLHRGAVALARESRTSVFMVLQAALAALLTRLGAGDDIPLGTPVAGRGDDAVDQVVGFFVNTLVLRTDTSGDPTFRELLDRVRDTDLSAYDHQDLPFEHLVDVLSPTRSLSHNPLFQVLLSLDTTQQDALAALATTGLGVRLLDVTTGVAKLDLALELAEHRDADGTPAGLVGAAEYSADLFDEGTIALLVERFLRLLAALVADPGRRIGEVDVLSSRELDRVLVEWNDTPRSPVDRTFADYVAEHAADRPDHLAVESADGTLTYGELNERANRLARRFLELGAGPERFVAVALPRSADLVVSALAAFKAGAAYLPVDPAYPTERITHLVRDASPTLVVTTSALAAGLPDTGTPVLLLDDAGTASALAALPGHDVTDADRPAPLRPEHPAYMIYTSGTTGRPKGVVVTHTGLPGLVDIFTRDCAAGPGSKVLQHLSPSFDASFWELAMGLLTGAALVVAPQETTPGPELAELATRHAATHLSLTTSVLGLLPEGSLPEGLTLVVGAEAIPPELVERWSPGRTMLNSYGPTETTVCSTMSGPLSGPLTPPIGSPVTNTAVYVLDAALRPVPPGVPGELYAAGPHLARGYHARPGLTSERFVANPFGGPGTRLYRTGDLVRWLPDGELEYLGRVDTQVKIRGLRIEPTEIEAVITERPHLARAAVIVREDRPGDRRLVAYVVPEPGRTVDTAALRAELRETLPDHMIPTAFVVLAALPLTINGKLDRRALPAPDYSARTSGRAARDPRERLLVELFGEILGVESAGVDDGFFDLGGDSILSIQLVGRARAAGLVLSVRDVFEHQTPALLARSAAEGAGPDRSARDTDVPAYGPTPRTPMMGWFADLGSDMAEFNQSLVLRVPAALDFDRLGSALRAVLDRHDALRMRVAGDWTIEVPEPGSVTPADCLVRFDAVGLDESAVRSAVTEQARAARSRLAPADGRMLQAVWLDRGAAQDGLLVLVANHLVMDGVTWRILIPDLAAAYAGDALAPVGTPWRRWALALTDLAGQPRTEEELEHWRSVLGDTPRALRVDPARDTHATAGEITAELDADTTEALLTWVPGVCRATINDVLLSTFALAVAQWRHGRAEDPSAPVVVDLESHGRHEEAVPGAELSRTAGWFTSMYPVRLAPPAASGDVSAIRTLKAVKEQLRAVPGDGLGYGLLRHLNPRARNVLAALPVPEFGFNYLGQIGQEGSDEGPWTIEGGDVAGIDGAMPLAHPVDVNAVARETADGTRLRARWTYSRTELETEDTQRLADAWFRMLRRLVEEARQPGAGGLTPSDIAHPTLGQDEIEHLESDLPGLQDVLPLAPLQEGFLFLNLYDENARDVYVGQLAFDLEGTFDGARMRAAAHALLRRHANLRAGFRQTGSGAWVQVVPADVAPDWREYDLTDRAENERDTEAARLAADDRERRFDLTSPPLMRFTAIRLSADRVRLVMTNHHILLDGWSMPLLWQELTELYVSGGDPVSLPRVRPYREYLAWLDARDREAARTAWQESLSSLDEATLLAPGAGPAEAASLSVPFGLDRDATAALSAWARGHGVTMNTVVQGAWALALAQATGRDDVVFGATVSGRPPELPGVESMIGLFINTLPVRARLDHAEPLGDLFRRLQAEQARLLDHQWAGLADIQRWAGHGELFDTAMVFQNYPVSADTTSRQLDGLRVAGYDAVESTDFAVNLVAHTRDDALRLRLDHRADTCPGDLVRSLADRMLRVLEALVTDSDIPVARLDTLDPAERERVLVEWNGARTELPGTPLHDLITEQAHRTPDTTALACEDASLTYAELDARANQLARHLLEQGVGAEDFVAITLPKSLDAITSMLAVLKTGAAYLPIDPDYPTERITYILDDARPALTLTEPIPEEQYAGHPTTTLTDTDRPSPWSPRHAAYMIYTSGSTGRPKGVIIEHHALATYLHRARTTYTAMNGDTVLHSPLAFDLTITALWTPLTAGGTVHLTSLEETVTQPTLIKATPSHLPLLTTLPQTASPSHTLILGGEALHTDHLTAWRTQHPHVQVVNAYGPTESTVNITDHHVSEDTPDGPVPIGRPFANTQVYVLDAALRPVPPGITGELYLAGEQLARGYHGRPALTSERFVANPFGDPGTRLYRTGDLAHWNHHGHLTYDGRTDHQIKLRGHRIELGEIDTTLNNQPGITQATVQLREDTPGDQRLVAYIVTTDEYDAEATTAALRGRLPDYMVPTAYVVLDALPLTPNGKLDRKALPAPTYTPTTTTGRTPRTPREEILCTLFAEVLGVDRVTIDDNFFDLGGHSLLATRLVSRTRTALHVELSIRQLFETPTVAGLADALDTSGTVRTALTAKPRPERIPLSYAQQRLWFLHQLEGPSATYNTVLTLRLDGTLDVEALRAAIGDVVARHESLRTVFTEDEQGAYQIVLPVEAASTPFTVVDVTEEEVGARLDEAVGHRFDLAQELPARTSLFRVSEREHVLLLLIHHIASDAWSRAPLAQDLTAAYAARARSEAPAWAPLAVQYADYALWQQEILGDEADSDSLAGRQLDYWKRQLADLPEQLDLPTDRPRPAVAGYSGDRIPFTVPAELHARLTELARATNTSAFMVIQAAVAVLLTRLGAGEDIPIGTPVAGRTDDAADDLIGLFINTLVLRTDTAGDPSFRRLLDRVRDTDLAAYAHQDLPFERLVEALNPTRTLSHHPLFQVLLTFNNTDHEGALKDIAGLPGLAVTLREVQRTSSKFDLSFGFAESFDASRRPQGIEAALDFSTELLDRDSAQAIADRFLRVLEAATALPDRPIGTIDLMDAAERERVLVEWNGARTELPGTPLHELITEQAHRTPDATALACEDASLTYAELDARANQLARHLLEQGVGAEDFVAITLPKSLDAITSMLAVLKTGAAYLPIDPDYPAERITYILDDARPALTLTEPVNPADYENRPDGSLTDAERHSPWSPRHAAYMIYTSGSTGRPKGVIIEHHALATYLHRARTTYTAMNGDTVLHSPLAFDLTITALWTPLTAGGTVHLTSLEETAAQPTLIKATPSHLPLLTTLPETASPSHTLILGGEALHTDHLTAWRAQHPDVQVINAYGPTESTVNITDHHVSEDTPDGPVPIGRPFANTQVYVLDAALRPVPPGITGELYLAGEQLARGYHGRAALTAERFTANPHSATPGARMYRTGDLAHWNHHGHLTYDGRTDHQIKLRGHRIELGEIDTTLNNQPGIAQATVQLREDTPGDQRLVAYLVTTDEYDENTLRGAVAHALPDYMRPTAYITLDALPLTPNGKLDRKALPAPTYTPTATGRTPRTPREEILCTLFAEVLGVDRVTIDDNFFDLGGHSLLATRLVSRTRTALHIELSVRQFFETPTIAGLSGALDQADGARAALTAKPRPERIPLSYAQQRLWFLHQLEGPSATYNIPTTLRLTGTLDQDALHAAINDLLARHESLRTTYTEDEQGPRQVIREWEPGLLPLVVVDTEEGELDARLSGAVHHPFDLTAGIPVRATLFRISEREHVLLLLIHHIATDAWSRTPLGQDLAAAYTARCAGDAPAWEPLPVQYADYALWQREVLGDEADADSAAGRQLAHWKERLAGLPEQLELPTDRPRPAVADQDGDRVAFSLDAGLYARLTELARSTHSSTFMVVQAALAALLTRLGAGEDIPIGTPVAGRTDGATENLVGFFVNTLVLRTDTSGNPTFRELLEKTRRTDLAAYAHQDLPFERLVEALNPVRTLAHHPLFQVMLILSTADTDPDASLALPGLRVGVERSRLGAAKVDLAFALAETRDGEGRSTGLTGALDFRTDLFDRSTARSLVERFVRVLETVVTDPGVRLSHVPVLAGTERHRLLGEGAGPALEDLDATLPELFAAQVLRTPDAPALVQGATTVSYAELDARTTRLARVLRQQGVRPGTPVVMLMERSLAHVVATLAISRAGGAYVPLHDTYPLDRMRHVVADTAATLVLADRAEAARAGELGARVMVVDEFGAPPGSGYVDGVPDVGLCPQDLAYVMYTSGSTGVPKGVAVTHRGVVDLVRDHCWRPDAHERVLLHAPHAFDVSCYEIWVPLVSGGTVVVAPPGHLDAAAVTDLIAAHDITAIHLTAGFFRVVAEEAPECFAGVREVLTGGDVVSPAAVARVLEHAPRTVLRHLYGPTETTLCVTQHEVRAPYAARGSLPVGRPTGNTRAYVLDQYLQPVPAGVPGELFISGTGLARGYLGRPDLTSERFVADPYGGSGERMYRTGDLVRYNPAGELEYLARADDQVKIRGFRVELGEIETVLSTRPELAQAAVVVREDRPGDRRLVAYVVAAEGRAGEADPDALRAFARQALPDYMVPSAFVVLDALPLTVNGKLDRKALPAPDYAAASTGRAARTPAEELLCTLFAEVLGLSAVGIDDGFFDLGGDSILSIQLVSRARAAGLPLAVRDVFEYQSTAELAAALAERDGDAHPEVDEVPPHGPVPLTPVMARVAELGLGGDDFNQSVVVSLPPAVDGDRLAGALQSVLDHHDALRLLVRPDGSAEVRGPGSVPAADVLRVVTGSPGADDLDGLVAEVARAARDRLAPAEGRMLQAVLVDRGAERAGVLVLVAHHLVVDSVTWNIVVPDLATAYRGAEPAPVGTSWRQWATSLERLATDPRVEAEITHWEHTLAGAGALRLDRARDVQGEAGRVGLDLPSPTTEVLLTQVPGSVNASVNDVLLTAFAFAVAEWRRGRGEDPDAPVVVDLESHGRHEDAVPGAELSRTAGWFTALHPVRLAPDVTDWGRLHQDGDALQDGLKQVKEQIRAVPGDGIGFGLLRHLNPTAGPRLASLPEPDFGFNYLGRRVAPATGAPEPWTVTGGGVAASRPAAPMAHAVEISAVVHEGADGPRLRAEWTYARRLVPDHDARLLAEHWFRALEALVEHAGRPGAGGLTPSDVTLDSLSQSEIEEFESDLESEWEIEQ</sequence>
<dbReference type="PROSITE" id="PS50075">
    <property type="entry name" value="CARRIER"/>
    <property type="match status" value="6"/>
</dbReference>
<accession>A0AAX3ZQK8</accession>
<organism evidence="10 11">
    <name type="scientific">Streptomyces rochei</name>
    <name type="common">Streptomyces parvullus</name>
    <dbReference type="NCBI Taxonomy" id="1928"/>
    <lineage>
        <taxon>Bacteria</taxon>
        <taxon>Bacillati</taxon>
        <taxon>Actinomycetota</taxon>
        <taxon>Actinomycetes</taxon>
        <taxon>Kitasatosporales</taxon>
        <taxon>Streptomycetaceae</taxon>
        <taxon>Streptomyces</taxon>
        <taxon>Streptomyces rochei group</taxon>
    </lineage>
</organism>
<dbReference type="CDD" id="cd17643">
    <property type="entry name" value="A_NRPS_Cytc1-like"/>
    <property type="match status" value="1"/>
</dbReference>
<dbReference type="CDD" id="cd05930">
    <property type="entry name" value="A_NRPS"/>
    <property type="match status" value="2"/>
</dbReference>
<dbReference type="Gene3D" id="2.30.38.10">
    <property type="entry name" value="Luciferase, Domain 3"/>
    <property type="match status" value="5"/>
</dbReference>
<dbReference type="GO" id="GO:0044550">
    <property type="term" value="P:secondary metabolite biosynthetic process"/>
    <property type="evidence" value="ECO:0007669"/>
    <property type="project" value="UniProtKB-ARBA"/>
</dbReference>
<dbReference type="Proteomes" id="UP001231701">
    <property type="component" value="Chromosome"/>
</dbReference>
<dbReference type="CDD" id="cd12117">
    <property type="entry name" value="A_NRPS_Srf_like"/>
    <property type="match status" value="1"/>
</dbReference>
<dbReference type="FunFam" id="2.30.38.10:FF:000001">
    <property type="entry name" value="Non-ribosomal peptide synthetase PvdI"/>
    <property type="match status" value="5"/>
</dbReference>
<dbReference type="Gene3D" id="3.30.559.10">
    <property type="entry name" value="Chloramphenicol acetyltransferase-like domain"/>
    <property type="match status" value="8"/>
</dbReference>
<dbReference type="CDD" id="cd17646">
    <property type="entry name" value="A_NRPS_AB3403-like"/>
    <property type="match status" value="1"/>
</dbReference>
<dbReference type="Gene3D" id="3.30.559.30">
    <property type="entry name" value="Nonribosomal peptide synthetase, condensation domain"/>
    <property type="match status" value="8"/>
</dbReference>
<dbReference type="SUPFAM" id="SSF47336">
    <property type="entry name" value="ACP-like"/>
    <property type="match status" value="6"/>
</dbReference>
<evidence type="ECO:0000256" key="8">
    <source>
        <dbReference type="SAM" id="MobiDB-lite"/>
    </source>
</evidence>
<dbReference type="GO" id="GO:0072330">
    <property type="term" value="P:monocarboxylic acid biosynthetic process"/>
    <property type="evidence" value="ECO:0007669"/>
    <property type="project" value="UniProtKB-ARBA"/>
</dbReference>
<feature type="region of interest" description="Disordered" evidence="8">
    <location>
        <begin position="3199"/>
        <end position="3219"/>
    </location>
</feature>
<dbReference type="FunFam" id="3.40.50.980:FF:000002">
    <property type="entry name" value="Enterobactin synthetase component F"/>
    <property type="match status" value="2"/>
</dbReference>
<dbReference type="SUPFAM" id="SSF56801">
    <property type="entry name" value="Acetyl-CoA synthetase-like"/>
    <property type="match status" value="6"/>
</dbReference>
<dbReference type="Pfam" id="PF00668">
    <property type="entry name" value="Condensation"/>
    <property type="match status" value="8"/>
</dbReference>
<evidence type="ECO:0000256" key="4">
    <source>
        <dbReference type="ARBA" id="ARBA00022553"/>
    </source>
</evidence>
<dbReference type="GO" id="GO:0017000">
    <property type="term" value="P:antibiotic biosynthetic process"/>
    <property type="evidence" value="ECO:0007669"/>
    <property type="project" value="UniProtKB-KW"/>
</dbReference>
<dbReference type="InterPro" id="IPR045851">
    <property type="entry name" value="AMP-bd_C_sf"/>
</dbReference>
<dbReference type="RefSeq" id="WP_306693225.1">
    <property type="nucleotide sequence ID" value="NZ_CP121271.1"/>
</dbReference>
<dbReference type="Gene3D" id="3.40.50.980">
    <property type="match status" value="10"/>
</dbReference>
<dbReference type="Gene3D" id="3.40.50.12780">
    <property type="entry name" value="N-terminal domain of ligase-like"/>
    <property type="match status" value="1"/>
</dbReference>
<comment type="similarity">
    <text evidence="2">Belongs to the ATP-dependent AMP-binding enzyme family.</text>
</comment>
<dbReference type="CDD" id="cd19534">
    <property type="entry name" value="E_NRPS"/>
    <property type="match status" value="2"/>
</dbReference>
<dbReference type="FunFam" id="3.30.559.10:FF:000012">
    <property type="entry name" value="Non-ribosomal peptide synthetase"/>
    <property type="match status" value="3"/>
</dbReference>